<comment type="caution">
    <text evidence="1">The sequence shown here is derived from an EMBL/GenBank/DDBJ whole genome shotgun (WGS) entry which is preliminary data.</text>
</comment>
<organism evidence="1 2">
    <name type="scientific">Alkalicoccobacillus plakortidis</name>
    <dbReference type="NCBI Taxonomy" id="444060"/>
    <lineage>
        <taxon>Bacteria</taxon>
        <taxon>Bacillati</taxon>
        <taxon>Bacillota</taxon>
        <taxon>Bacilli</taxon>
        <taxon>Bacillales</taxon>
        <taxon>Bacillaceae</taxon>
        <taxon>Alkalicoccobacillus</taxon>
    </lineage>
</organism>
<reference evidence="1" key="1">
    <citation type="submission" date="2022-06" db="EMBL/GenBank/DDBJ databases">
        <title>Alkalicoccobacillus porphyridii sp. nov., isolated from a marine red alga, Porphyridium purpureum and reclassification of Shouchella plakortidis and Shouchella gibsonii as Alkalicoccobacillus plakortidis comb. nov. and Alkalicoccobacillus gibsonii comb. nov.</title>
        <authorList>
            <person name="Kim K.H."/>
            <person name="Lee J.K."/>
            <person name="Han D.M."/>
            <person name="Baek J.H."/>
            <person name="Jeon C.O."/>
        </authorList>
    </citation>
    <scope>NUCLEOTIDE SEQUENCE</scope>
    <source>
        <strain evidence="1">DSM 19153</strain>
    </source>
</reference>
<dbReference type="RefSeq" id="WP_251608700.1">
    <property type="nucleotide sequence ID" value="NZ_JAMQJY010000001.1"/>
</dbReference>
<sequence length="65" mass="7468">MKKTGVIRVQMGQTCLICETRKLQGFNLFNSFVCETCEQKIVTTEAGTEEYTEYVHKMRGMMTGH</sequence>
<gene>
    <name evidence="1" type="ORF">NDM98_14030</name>
</gene>
<dbReference type="InterPro" id="IPR019700">
    <property type="entry name" value="Sigma-G_inhibitor_Gin"/>
</dbReference>
<evidence type="ECO:0000313" key="2">
    <source>
        <dbReference type="Proteomes" id="UP001203665"/>
    </source>
</evidence>
<name>A0ABT0XMM5_9BACI</name>
<accession>A0ABT0XMM5</accession>
<evidence type="ECO:0000313" key="1">
    <source>
        <dbReference type="EMBL" id="MCM2676484.1"/>
    </source>
</evidence>
<dbReference type="Pfam" id="PF10764">
    <property type="entry name" value="Gin"/>
    <property type="match status" value="1"/>
</dbReference>
<dbReference type="EMBL" id="JAMQJY010000001">
    <property type="protein sequence ID" value="MCM2676484.1"/>
    <property type="molecule type" value="Genomic_DNA"/>
</dbReference>
<proteinExistence type="predicted"/>
<keyword evidence="2" id="KW-1185">Reference proteome</keyword>
<dbReference type="Proteomes" id="UP001203665">
    <property type="component" value="Unassembled WGS sequence"/>
</dbReference>
<protein>
    <submittedName>
        <fullName evidence="1">Sigma factor G inhibitor Gin</fullName>
    </submittedName>
</protein>